<protein>
    <submittedName>
        <fullName evidence="1">Uncharacterized protein</fullName>
    </submittedName>
</protein>
<proteinExistence type="predicted"/>
<evidence type="ECO:0000313" key="1">
    <source>
        <dbReference type="EMBL" id="NDY82964.1"/>
    </source>
</evidence>
<dbReference type="AlphaFoldDB" id="A0A6B2R068"/>
<organism evidence="1">
    <name type="scientific">Sheuella amnicola</name>
    <dbReference type="NCBI Taxonomy" id="2707330"/>
    <lineage>
        <taxon>Bacteria</taxon>
        <taxon>Pseudomonadati</taxon>
        <taxon>Pseudomonadota</taxon>
        <taxon>Betaproteobacteria</taxon>
        <taxon>Burkholderiales</taxon>
        <taxon>Alcaligenaceae</taxon>
        <taxon>Sheuella</taxon>
    </lineage>
</organism>
<comment type="caution">
    <text evidence="1">The sequence shown here is derived from an EMBL/GenBank/DDBJ whole genome shotgun (WGS) entry which is preliminary data.</text>
</comment>
<accession>A0A6B2R068</accession>
<gene>
    <name evidence="1" type="ORF">G3I67_06955</name>
</gene>
<dbReference type="EMBL" id="JAAGRN010000004">
    <property type="protein sequence ID" value="NDY82964.1"/>
    <property type="molecule type" value="Genomic_DNA"/>
</dbReference>
<dbReference type="RefSeq" id="WP_163653262.1">
    <property type="nucleotide sequence ID" value="NZ_JAAGRN010000004.1"/>
</dbReference>
<name>A0A6B2R068_9BURK</name>
<sequence length="112" mass="12085">MSNGNQVEFDAAVRIEVLRARAALERLTLAERVEQLSQESSPLNLLTGLVGGQRRGWMTKGVNFFEKYPMILATLATLLAGSSSGWVRAGGIALSTIQSALEKQDGKSSQSF</sequence>
<reference evidence="1" key="1">
    <citation type="submission" date="2020-02" db="EMBL/GenBank/DDBJ databases">
        <authorList>
            <person name="Chen W.-M."/>
        </authorList>
    </citation>
    <scope>NUCLEOTIDE SEQUENCE</scope>
    <source>
        <strain evidence="1">NBD-18</strain>
    </source>
</reference>